<keyword evidence="4 6" id="KW-0067">ATP-binding</keyword>
<evidence type="ECO:0000256" key="1">
    <source>
        <dbReference type="ARBA" id="ARBA00022679"/>
    </source>
</evidence>
<evidence type="ECO:0000259" key="9">
    <source>
        <dbReference type="PROSITE" id="PS50011"/>
    </source>
</evidence>
<dbReference type="EC" id="2.7.11.1" evidence="6"/>
<feature type="domain" description="Protein kinase" evidence="9">
    <location>
        <begin position="26"/>
        <end position="287"/>
    </location>
</feature>
<dbReference type="PROSITE" id="PS00107">
    <property type="entry name" value="PROTEIN_KINASE_ATP"/>
    <property type="match status" value="1"/>
</dbReference>
<dbReference type="PANTHER" id="PTHR48013">
    <property type="entry name" value="DUAL SPECIFICITY MITOGEN-ACTIVATED PROTEIN KINASE KINASE 5-RELATED"/>
    <property type="match status" value="1"/>
</dbReference>
<evidence type="ECO:0000256" key="3">
    <source>
        <dbReference type="ARBA" id="ARBA00022777"/>
    </source>
</evidence>
<dbReference type="PIRSF" id="PIRSF000574">
    <property type="entry name" value="Ser/Thr_PK_PknK_prd"/>
    <property type="match status" value="1"/>
</dbReference>
<evidence type="ECO:0000256" key="4">
    <source>
        <dbReference type="ARBA" id="ARBA00022840"/>
    </source>
</evidence>
<dbReference type="PANTHER" id="PTHR48013:SF18">
    <property type="entry name" value="KINASE, PUTATIVE-RELATED"/>
    <property type="match status" value="1"/>
</dbReference>
<dbReference type="GO" id="GO:0016301">
    <property type="term" value="F:kinase activity"/>
    <property type="evidence" value="ECO:0007669"/>
    <property type="project" value="UniProtKB-KW"/>
</dbReference>
<dbReference type="InterPro" id="IPR027417">
    <property type="entry name" value="P-loop_NTPase"/>
</dbReference>
<comment type="similarity">
    <text evidence="5">Belongs to the protein kinase superfamily. STE Ser/Thr protein kinase family. MAP kinase kinase subfamily.</text>
</comment>
<sequence length="1149" mass="125215">MSGDDGDRTMHDLELGAAAELSAAGFAGAEEVGSGGFGKVYRCVEESLDRVVAVKVLTAEVGADNRNRFLREQHALAKFSDHPHIVQVYQAETTPAGRPFIVMPFHSRGSLDARIRANGPLPWQELLSIGVKLAGALETAHAHGVIHRDVNPANVLITDYGEPQLADFGIARMSGAFETGRGLIAGTPAYTAPEVLRGGPPDVLSDVYGLGATLFTALTGHAAFERKANESMLAQFVRISSEPLTDLNLSGVPALLCNAIESAMSHDRSNRPESARVFGERLRNIQFSSGVPVDAMVLPAQVHSVRAEDSDAHPATVRGPARPAVSAAPTTRYRPPTSLRRLVDRPRLLGALRDGQPRRLVFVHAPPGFGKSTLAAQWGEALEAEGIPVAWLAIVSDDNNVVWLLTHLIEAVRRVRPALAGELAQILEERSTDAAQQVMTTLINEIHARGEVVAVVVDDWHRITSPAAIGAMEFLLDNACHHLRLVVTSRAETGLPLGRMRVRDELVEIGENELRFESGEAERFLIELKGLHLAPEDVDRLCSSTEGWVAALQLAALSMRGKNNPAAQIKQISGRHFAIGEYLMETVVEVLEPDVLDFVMRTAITDAICGELAEVLTGVKAGQQMLEQVCRRELFLRRVDDDEGWFQYHGLFADFLRRRLADQDTELLQHLHLTASEWFAEHHMLIEAVDHALAANAPERATRLVREHADALIEDSQVATFLGLVAKLPASTAIADARLQLAVAWANVSLQRIDAAHTALERARAALAEFPADDEARADLVIEADVVRIAESLVQDRVRDMPAAALERMQRPVRPFFANAAGTMAAVVSLFRFDFDGVHRWHAWAAPYRTRVSGPFGVVYGDCVAGTAASEQLDLANAERLYRTAISLALDAGIRSSPTRLAAALLAELLFQRGQYTEAEELLAADGGIEVGGVDYMLAAYSTGARLAALRGSIDTAKEVLAEGQKVADNLSLSRLSARILNERIRLGIPIGEAERHFLEQSLSTYRRQPNLILATATDLAHDSAIRLLLAQGNRDASRQAGKRAERMLREIGKQNRPRALLEAQLRYGCCLFAAGEFERSVALLSPALSRCAELGVARLALDSAPTMPFAVEAMFDAPESPHLPPRYFLRQLLAEIDSERRHQRAAAQ</sequence>
<dbReference type="Pfam" id="PF00069">
    <property type="entry name" value="Pkinase"/>
    <property type="match status" value="1"/>
</dbReference>
<dbReference type="InterPro" id="IPR017441">
    <property type="entry name" value="Protein_kinase_ATP_BS"/>
</dbReference>
<comment type="catalytic activity">
    <reaction evidence="6">
        <text>L-seryl-[protein] + ATP = O-phospho-L-seryl-[protein] + ADP + H(+)</text>
        <dbReference type="Rhea" id="RHEA:17989"/>
        <dbReference type="Rhea" id="RHEA-COMP:9863"/>
        <dbReference type="Rhea" id="RHEA-COMP:11604"/>
        <dbReference type="ChEBI" id="CHEBI:15378"/>
        <dbReference type="ChEBI" id="CHEBI:29999"/>
        <dbReference type="ChEBI" id="CHEBI:30616"/>
        <dbReference type="ChEBI" id="CHEBI:83421"/>
        <dbReference type="ChEBI" id="CHEBI:456216"/>
        <dbReference type="EC" id="2.7.11.1"/>
    </reaction>
</comment>
<keyword evidence="1 6" id="KW-0808">Transferase</keyword>
<dbReference type="SUPFAM" id="SSF56112">
    <property type="entry name" value="Protein kinase-like (PK-like)"/>
    <property type="match status" value="1"/>
</dbReference>
<organism evidence="10 11">
    <name type="scientific">Nocardia aobensis</name>
    <dbReference type="NCBI Taxonomy" id="257277"/>
    <lineage>
        <taxon>Bacteria</taxon>
        <taxon>Bacillati</taxon>
        <taxon>Actinomycetota</taxon>
        <taxon>Actinomycetes</taxon>
        <taxon>Mycobacteriales</taxon>
        <taxon>Nocardiaceae</taxon>
        <taxon>Nocardia</taxon>
    </lineage>
</organism>
<dbReference type="InterPro" id="IPR016236">
    <property type="entry name" value="Ser/Thr_kinase_PknK_prd"/>
</dbReference>
<protein>
    <recommendedName>
        <fullName evidence="6">Serine/threonine-protein kinase PknK</fullName>
        <ecNumber evidence="6">2.7.11.1</ecNumber>
    </recommendedName>
    <alternativeName>
        <fullName evidence="6">Protein kinase K</fullName>
    </alternativeName>
</protein>
<feature type="region of interest" description="Disordered" evidence="8">
    <location>
        <begin position="309"/>
        <end position="333"/>
    </location>
</feature>
<keyword evidence="3 6" id="KW-0418">Kinase</keyword>
<dbReference type="InterPro" id="IPR041664">
    <property type="entry name" value="AAA_16"/>
</dbReference>
<dbReference type="RefSeq" id="WP_387398893.1">
    <property type="nucleotide sequence ID" value="NZ_JBIAMT010000005.1"/>
</dbReference>
<gene>
    <name evidence="10" type="ORF">ACFYU5_26425</name>
</gene>
<dbReference type="PROSITE" id="PS50011">
    <property type="entry name" value="PROTEIN_KINASE_DOM"/>
    <property type="match status" value="1"/>
</dbReference>
<dbReference type="Pfam" id="PF13191">
    <property type="entry name" value="AAA_16"/>
    <property type="match status" value="1"/>
</dbReference>
<evidence type="ECO:0000256" key="5">
    <source>
        <dbReference type="ARBA" id="ARBA00038035"/>
    </source>
</evidence>
<evidence type="ECO:0000256" key="8">
    <source>
        <dbReference type="SAM" id="MobiDB-lite"/>
    </source>
</evidence>
<dbReference type="Gene3D" id="1.10.510.10">
    <property type="entry name" value="Transferase(Phosphotransferase) domain 1"/>
    <property type="match status" value="1"/>
</dbReference>
<name>A0ABW6PA00_9NOCA</name>
<evidence type="ECO:0000313" key="10">
    <source>
        <dbReference type="EMBL" id="MFF0499964.1"/>
    </source>
</evidence>
<evidence type="ECO:0000313" key="11">
    <source>
        <dbReference type="Proteomes" id="UP001601442"/>
    </source>
</evidence>
<dbReference type="Proteomes" id="UP001601442">
    <property type="component" value="Unassembled WGS sequence"/>
</dbReference>
<comment type="caution">
    <text evidence="10">The sequence shown here is derived from an EMBL/GenBank/DDBJ whole genome shotgun (WGS) entry which is preliminary data.</text>
</comment>
<dbReference type="CDD" id="cd14014">
    <property type="entry name" value="STKc_PknB_like"/>
    <property type="match status" value="1"/>
</dbReference>
<dbReference type="InterPro" id="IPR011009">
    <property type="entry name" value="Kinase-like_dom_sf"/>
</dbReference>
<proteinExistence type="inferred from homology"/>
<keyword evidence="6" id="KW-0723">Serine/threonine-protein kinase</keyword>
<dbReference type="Gene3D" id="3.40.50.300">
    <property type="entry name" value="P-loop containing nucleotide triphosphate hydrolases"/>
    <property type="match status" value="1"/>
</dbReference>
<evidence type="ECO:0000256" key="7">
    <source>
        <dbReference type="PROSITE-ProRule" id="PRU10141"/>
    </source>
</evidence>
<reference evidence="10 11" key="1">
    <citation type="submission" date="2024-10" db="EMBL/GenBank/DDBJ databases">
        <title>The Natural Products Discovery Center: Release of the First 8490 Sequenced Strains for Exploring Actinobacteria Biosynthetic Diversity.</title>
        <authorList>
            <person name="Kalkreuter E."/>
            <person name="Kautsar S.A."/>
            <person name="Yang D."/>
            <person name="Bader C.D."/>
            <person name="Teijaro C.N."/>
            <person name="Fluegel L."/>
            <person name="Davis C.M."/>
            <person name="Simpson J.R."/>
            <person name="Lauterbach L."/>
            <person name="Steele A.D."/>
            <person name="Gui C."/>
            <person name="Meng S."/>
            <person name="Li G."/>
            <person name="Viehrig K."/>
            <person name="Ye F."/>
            <person name="Su P."/>
            <person name="Kiefer A.F."/>
            <person name="Nichols A."/>
            <person name="Cepeda A.J."/>
            <person name="Yan W."/>
            <person name="Fan B."/>
            <person name="Jiang Y."/>
            <person name="Adhikari A."/>
            <person name="Zheng C.-J."/>
            <person name="Schuster L."/>
            <person name="Cowan T.M."/>
            <person name="Smanski M.J."/>
            <person name="Chevrette M.G."/>
            <person name="De Carvalho L.P.S."/>
            <person name="Shen B."/>
        </authorList>
    </citation>
    <scope>NUCLEOTIDE SEQUENCE [LARGE SCALE GENOMIC DNA]</scope>
    <source>
        <strain evidence="10 11">NPDC004119</strain>
    </source>
</reference>
<dbReference type="Pfam" id="PF25873">
    <property type="entry name" value="WHD_MalT"/>
    <property type="match status" value="1"/>
</dbReference>
<evidence type="ECO:0000256" key="2">
    <source>
        <dbReference type="ARBA" id="ARBA00022741"/>
    </source>
</evidence>
<dbReference type="InterPro" id="IPR000719">
    <property type="entry name" value="Prot_kinase_dom"/>
</dbReference>
<keyword evidence="2 6" id="KW-0547">Nucleotide-binding</keyword>
<feature type="binding site" evidence="7">
    <location>
        <position position="55"/>
    </location>
    <ligand>
        <name>ATP</name>
        <dbReference type="ChEBI" id="CHEBI:30616"/>
    </ligand>
</feature>
<dbReference type="SUPFAM" id="SSF52540">
    <property type="entry name" value="P-loop containing nucleoside triphosphate hydrolases"/>
    <property type="match status" value="1"/>
</dbReference>
<accession>A0ABW6PA00</accession>
<comment type="catalytic activity">
    <reaction evidence="6">
        <text>L-threonyl-[protein] + ATP = O-phospho-L-threonyl-[protein] + ADP + H(+)</text>
        <dbReference type="Rhea" id="RHEA:46608"/>
        <dbReference type="Rhea" id="RHEA-COMP:11060"/>
        <dbReference type="Rhea" id="RHEA-COMP:11605"/>
        <dbReference type="ChEBI" id="CHEBI:15378"/>
        <dbReference type="ChEBI" id="CHEBI:30013"/>
        <dbReference type="ChEBI" id="CHEBI:30616"/>
        <dbReference type="ChEBI" id="CHEBI:61977"/>
        <dbReference type="ChEBI" id="CHEBI:456216"/>
        <dbReference type="EC" id="2.7.11.1"/>
    </reaction>
</comment>
<evidence type="ECO:0000256" key="6">
    <source>
        <dbReference type="PIRNR" id="PIRNR000574"/>
    </source>
</evidence>
<dbReference type="InterPro" id="IPR059106">
    <property type="entry name" value="WHD_MalT"/>
</dbReference>
<dbReference type="EMBL" id="JBIAMT010000005">
    <property type="protein sequence ID" value="MFF0499964.1"/>
    <property type="molecule type" value="Genomic_DNA"/>
</dbReference>
<keyword evidence="11" id="KW-1185">Reference proteome</keyword>